<evidence type="ECO:0008006" key="4">
    <source>
        <dbReference type="Google" id="ProtNLM"/>
    </source>
</evidence>
<dbReference type="Proteomes" id="UP001501094">
    <property type="component" value="Unassembled WGS sequence"/>
</dbReference>
<organism evidence="2 3">
    <name type="scientific">Myceligenerans crystallogenes</name>
    <dbReference type="NCBI Taxonomy" id="316335"/>
    <lineage>
        <taxon>Bacteria</taxon>
        <taxon>Bacillati</taxon>
        <taxon>Actinomycetota</taxon>
        <taxon>Actinomycetes</taxon>
        <taxon>Micrococcales</taxon>
        <taxon>Promicromonosporaceae</taxon>
        <taxon>Myceligenerans</taxon>
    </lineage>
</organism>
<dbReference type="EMBL" id="BAAANL010000009">
    <property type="protein sequence ID" value="GAA1873928.1"/>
    <property type="molecule type" value="Genomic_DNA"/>
</dbReference>
<gene>
    <name evidence="2" type="ORF">GCM10009751_36780</name>
</gene>
<evidence type="ECO:0000256" key="1">
    <source>
        <dbReference type="SAM" id="Phobius"/>
    </source>
</evidence>
<name>A0ABN2NLI1_9MICO</name>
<comment type="caution">
    <text evidence="2">The sequence shown here is derived from an EMBL/GenBank/DDBJ whole genome shotgun (WGS) entry which is preliminary data.</text>
</comment>
<accession>A0ABN2NLI1</accession>
<dbReference type="RefSeq" id="WP_344105835.1">
    <property type="nucleotide sequence ID" value="NZ_BAAANL010000009.1"/>
</dbReference>
<proteinExistence type="predicted"/>
<keyword evidence="1" id="KW-1133">Transmembrane helix</keyword>
<evidence type="ECO:0000313" key="3">
    <source>
        <dbReference type="Proteomes" id="UP001501094"/>
    </source>
</evidence>
<reference evidence="2 3" key="1">
    <citation type="journal article" date="2019" name="Int. J. Syst. Evol. Microbiol.">
        <title>The Global Catalogue of Microorganisms (GCM) 10K type strain sequencing project: providing services to taxonomists for standard genome sequencing and annotation.</title>
        <authorList>
            <consortium name="The Broad Institute Genomics Platform"/>
            <consortium name="The Broad Institute Genome Sequencing Center for Infectious Disease"/>
            <person name="Wu L."/>
            <person name="Ma J."/>
        </authorList>
    </citation>
    <scope>NUCLEOTIDE SEQUENCE [LARGE SCALE GENOMIC DNA]</scope>
    <source>
        <strain evidence="2 3">JCM 14326</strain>
    </source>
</reference>
<keyword evidence="3" id="KW-1185">Reference proteome</keyword>
<sequence>MIRDWLRRNVRIVISVLILTGMVAAALTALGNRTGREPATPRAVSTAVIRNDSGPASSPAPRVEQASDAITFARRTATVLFDWDTTTDTPASITTALLEHADPSGEQTPGLLADLPAWLPDDAWWQRLRAYETRQRFDPAAVGVPDAWTRAVEDRRTADLAPGTVAVTVTGVRHRDGVVAGEAESSTYEVVMTMFIVCPPDDGGGCWLARLGAPGKVLE</sequence>
<keyword evidence="1" id="KW-0812">Transmembrane</keyword>
<evidence type="ECO:0000313" key="2">
    <source>
        <dbReference type="EMBL" id="GAA1873928.1"/>
    </source>
</evidence>
<keyword evidence="1" id="KW-0472">Membrane</keyword>
<feature type="transmembrane region" description="Helical" evidence="1">
    <location>
        <begin position="12"/>
        <end position="31"/>
    </location>
</feature>
<protein>
    <recommendedName>
        <fullName evidence="4">Lipoprotein LpqN</fullName>
    </recommendedName>
</protein>